<proteinExistence type="inferred from homology"/>
<feature type="region of interest" description="Disordered" evidence="21">
    <location>
        <begin position="129"/>
        <end position="161"/>
    </location>
</feature>
<feature type="repeat" description="ANK" evidence="19">
    <location>
        <begin position="1243"/>
        <end position="1275"/>
    </location>
</feature>
<sequence>MLFLSSGTVDATPRSTAIGQVQQGKTVYHISVTLKETPGDAPVSMLGMGQVTHTLVENCQPGGEMISLVPMENSPRLGRARQEPDRWPSLICTGRAGRQREEVVVEENEEELEEVEGKMKTDRFLKQPFENAGSSSQQGKDVADLTAQTDTQDQRIRSSTLRSVTVQARGIVFSEHGTVTGHSSLPRAVLRRPRQDEAPLGRRTVSMYGDPLKQQRDTQPEQEGPLRRPRSVCMLAGPGPVLSDSRTQQPLSRAGILENNPQFRSRKAELRAVDGLNAVVAQRPPATAEVTPRVHQRNWKPRPVSMTVLELRKRGSDDELDSQRSCNHTGSDGRGFLKGGFRWRLFGKAPQDKSKEKDGHKDASPKSSKSDAPKSTLSTLRRSLSLRIRRTRPRDKVNLGSEGESQERPRTKSIAEETTMPPRPFSYLTGRTLTTSSEQIEDGGMQYIQYHSRGKVKVMEVPLCPTKLSSKPVQEEPSIWQLIANRFRRKEQPCSGKCESQQSQSKDSGQYPLAGNNKSQPVTIETLAGIDSHKGQDSFVNSQEWTLSRSVPELKVGIVGNLSSGKSALVHRYLTGTYVQEESPEGGRFKKEIVVDGQSYLLLIRDEGGPPELQFAAWVDAVVFVFSLEDEISFQTVYNYFLRLISYRNTAEVPMVLVGTQDAISAANPRVIDDSRARKLSNDLKRCTYYETCSTYGLNVERVFQDVAQKVVAMRKKQQLSIGPCKSLPNSPSHSSVPAASIPSVHINQAANGGGAFSDYSSSVPSTPSISQREMRIETIAASNTPTPIRKQSKRRSNIFTSRKASEQAKSVDSKTDSIGSGRAIPIKQGILLKRSGKSLNKEWKKKYVTLCDNGVLTYHPSLHDYMQNVHGKEIDLLRTTVKVPGKRPPRAVATVAPTASPKTNGLTKDRSALQLGIGNTGAPHSNSSTSLQTGGSAFGGSKDGMHQRSFSVSSADQWNEAINTSTSSVAPNGMSDPANSTVGSATSPKLEPPPSPHANRKKHRRKKSTGITKPDGLSAGNEEQEDSFEFIIVSLTGQTWNFEASTYEERELWVQAIESQIFASLQSCESIKNKSRLGSQSDAMAIQSIRNVRGNSFCVDCDAPNPDWASLNLGALMCIECSGIHRNLGTHLSRVRSLDLDDWPVELSMVMTAIGNAMANSVWEGALESYTKPGSDSTREEKERWIRAKYEQKLFLVGLPQSDVPLGQQLLRAVVEDDLRLVVVLLAHGTKEEVNETYGDGDGRTALHLSCAMANVVITQLLIWYGVDVKSRDARGQTPLSYARRAGSQECADILLQHGCPNDTSSLTSVPTPNMSRRNPNPNINNNNAQCELNRSISIM</sequence>
<dbReference type="FunFam" id="3.40.50.300:FF:000178">
    <property type="entry name" value="Arf-GAP with GTPase, ANK repeat and PH domain-containing protein 1"/>
    <property type="match status" value="1"/>
</dbReference>
<evidence type="ECO:0000256" key="15">
    <source>
        <dbReference type="ARBA" id="ARBA00069132"/>
    </source>
</evidence>
<feature type="region of interest" description="Disordered" evidence="21">
    <location>
        <begin position="193"/>
        <end position="231"/>
    </location>
</feature>
<dbReference type="FunFam" id="2.30.29.30:FF:000077">
    <property type="entry name" value="Arf-GAP with GTPase, ANK repeat and PH domain-containing protein 1"/>
    <property type="match status" value="1"/>
</dbReference>
<keyword evidence="7" id="KW-0677">Repeat</keyword>
<keyword evidence="11 19" id="KW-0040">ANK repeat</keyword>
<feature type="compositionally biased region" description="Polar residues" evidence="21">
    <location>
        <begin position="949"/>
        <end position="971"/>
    </location>
</feature>
<feature type="compositionally biased region" description="Polar residues" evidence="21">
    <location>
        <begin position="923"/>
        <end position="936"/>
    </location>
</feature>
<reference evidence="26" key="2">
    <citation type="submission" date="2025-04" db="UniProtKB">
        <authorList>
            <consortium name="RefSeq"/>
        </authorList>
    </citation>
    <scope>IDENTIFICATION</scope>
    <source>
        <tissue evidence="26">Brain</tissue>
    </source>
</reference>
<dbReference type="KEGG" id="lcf:108883369"/>
<keyword evidence="12" id="KW-0342">GTP-binding</keyword>
<dbReference type="PRINTS" id="PR00405">
    <property type="entry name" value="REVINTRACTNG"/>
</dbReference>
<evidence type="ECO:0000256" key="13">
    <source>
        <dbReference type="ARBA" id="ARBA00054555"/>
    </source>
</evidence>
<dbReference type="SUPFAM" id="SSF48403">
    <property type="entry name" value="Ankyrin repeat"/>
    <property type="match status" value="1"/>
</dbReference>
<dbReference type="Pfam" id="PF12796">
    <property type="entry name" value="Ank_2"/>
    <property type="match status" value="1"/>
</dbReference>
<dbReference type="FunFam" id="2.30.29.30:FF:000199">
    <property type="entry name" value="Arf-GAP with GTPase, ANK repeat and PH domain-containing protein 3"/>
    <property type="match status" value="1"/>
</dbReference>
<reference evidence="24" key="3">
    <citation type="submission" date="2025-05" db="UniProtKB">
        <authorList>
            <consortium name="Ensembl"/>
        </authorList>
    </citation>
    <scope>IDENTIFICATION</scope>
</reference>
<gene>
    <name evidence="24" type="primary">AGAP3</name>
    <name evidence="26" type="synonym">agap3</name>
</gene>
<evidence type="ECO:0000256" key="5">
    <source>
        <dbReference type="ARBA" id="ARBA00022553"/>
    </source>
</evidence>
<dbReference type="InterPro" id="IPR036770">
    <property type="entry name" value="Ankyrin_rpt-contain_sf"/>
</dbReference>
<dbReference type="Proteomes" id="UP000694890">
    <property type="component" value="Linkage group LG4"/>
</dbReference>
<feature type="region of interest" description="Disordered" evidence="21">
    <location>
        <begin position="348"/>
        <end position="429"/>
    </location>
</feature>
<dbReference type="PROSITE" id="PS51419">
    <property type="entry name" value="RAB"/>
    <property type="match status" value="1"/>
</dbReference>
<feature type="repeat" description="ANK" evidence="19">
    <location>
        <begin position="1276"/>
        <end position="1308"/>
    </location>
</feature>
<dbReference type="OrthoDB" id="6136903at2759"/>
<feature type="compositionally biased region" description="Low complexity" evidence="21">
    <location>
        <begin position="373"/>
        <end position="386"/>
    </location>
</feature>
<evidence type="ECO:0000256" key="6">
    <source>
        <dbReference type="ARBA" id="ARBA00022723"/>
    </source>
</evidence>
<evidence type="ECO:0000313" key="24">
    <source>
        <dbReference type="Ensembl" id="ENSLCAP00010010591.1"/>
    </source>
</evidence>
<feature type="compositionally biased region" description="Polar residues" evidence="21">
    <location>
        <begin position="146"/>
        <end position="161"/>
    </location>
</feature>
<dbReference type="InterPro" id="IPR027417">
    <property type="entry name" value="P-loop_NTPase"/>
</dbReference>
<dbReference type="InterPro" id="IPR002110">
    <property type="entry name" value="Ankyrin_rpt"/>
</dbReference>
<evidence type="ECO:0000256" key="18">
    <source>
        <dbReference type="ARBA" id="ARBA00081856"/>
    </source>
</evidence>
<dbReference type="FunFam" id="1.25.40.20:FF:000038">
    <property type="entry name" value="Arf-GAP with GTPase, ANK repeat and PH domain-containing protein 3"/>
    <property type="match status" value="1"/>
</dbReference>
<dbReference type="InterPro" id="IPR001849">
    <property type="entry name" value="PH_domain"/>
</dbReference>
<feature type="region of interest" description="Disordered" evidence="21">
    <location>
        <begin position="493"/>
        <end position="518"/>
    </location>
</feature>
<feature type="region of interest" description="Disordered" evidence="21">
    <location>
        <begin position="787"/>
        <end position="819"/>
    </location>
</feature>
<evidence type="ECO:0000313" key="25">
    <source>
        <dbReference type="Proteomes" id="UP000314980"/>
    </source>
</evidence>
<keyword evidence="25" id="KW-1185">Reference proteome</keyword>
<dbReference type="GO" id="GO:0005525">
    <property type="term" value="F:GTP binding"/>
    <property type="evidence" value="ECO:0007669"/>
    <property type="project" value="UniProtKB-KW"/>
</dbReference>
<dbReference type="InterPro" id="IPR001164">
    <property type="entry name" value="ArfGAP_dom"/>
</dbReference>
<evidence type="ECO:0000256" key="14">
    <source>
        <dbReference type="ARBA" id="ARBA00063337"/>
    </source>
</evidence>
<evidence type="ECO:0000256" key="10">
    <source>
        <dbReference type="ARBA" id="ARBA00022833"/>
    </source>
</evidence>
<feature type="compositionally biased region" description="Low complexity" evidence="21">
    <location>
        <begin position="1312"/>
        <end position="1329"/>
    </location>
</feature>
<keyword evidence="9 20" id="KW-0863">Zinc-finger</keyword>
<feature type="region of interest" description="Disordered" evidence="21">
    <location>
        <begin position="1304"/>
        <end position="1330"/>
    </location>
</feature>
<dbReference type="GO" id="GO:0008270">
    <property type="term" value="F:zinc ion binding"/>
    <property type="evidence" value="ECO:0007669"/>
    <property type="project" value="UniProtKB-KW"/>
</dbReference>
<feature type="compositionally biased region" description="Polar residues" evidence="21">
    <location>
        <begin position="498"/>
        <end position="508"/>
    </location>
</feature>
<feature type="domain" description="Arf-GAP" evidence="23">
    <location>
        <begin position="1084"/>
        <end position="1205"/>
    </location>
</feature>
<dbReference type="PANTHER" id="PTHR45819">
    <property type="entry name" value="CENTAURIN-GAMMA-1A"/>
    <property type="match status" value="1"/>
</dbReference>
<dbReference type="CDD" id="cd08855">
    <property type="entry name" value="ArfGap_AGAP3"/>
    <property type="match status" value="1"/>
</dbReference>
<dbReference type="Pfam" id="PF00071">
    <property type="entry name" value="Ras"/>
    <property type="match status" value="1"/>
</dbReference>
<protein>
    <recommendedName>
        <fullName evidence="15">Arf-GAP with GTPase, ANK repeat and PH domain-containing protein 3</fullName>
    </recommendedName>
    <alternativeName>
        <fullName evidence="16">CRAM-associated GTPase</fullName>
    </alternativeName>
    <alternativeName>
        <fullName evidence="17">Centaurin-gamma-3</fullName>
    </alternativeName>
    <alternativeName>
        <fullName evidence="18">MR1-interacting protein</fullName>
    </alternativeName>
</protein>
<dbReference type="SUPFAM" id="SSF50729">
    <property type="entry name" value="PH domain-like"/>
    <property type="match status" value="1"/>
</dbReference>
<dbReference type="Pfam" id="PF01412">
    <property type="entry name" value="ArfGap"/>
    <property type="match status" value="1"/>
</dbReference>
<dbReference type="SMART" id="SM00233">
    <property type="entry name" value="PH"/>
    <property type="match status" value="1"/>
</dbReference>
<dbReference type="CDD" id="cd01250">
    <property type="entry name" value="PH_AGAP"/>
    <property type="match status" value="1"/>
</dbReference>
<feature type="domain" description="PH" evidence="22">
    <location>
        <begin position="825"/>
        <end position="1063"/>
    </location>
</feature>
<feature type="compositionally biased region" description="Polar residues" evidence="21">
    <location>
        <begin position="978"/>
        <end position="988"/>
    </location>
</feature>
<dbReference type="GO" id="GO:0005634">
    <property type="term" value="C:nucleus"/>
    <property type="evidence" value="ECO:0007669"/>
    <property type="project" value="TreeGrafter"/>
</dbReference>
<evidence type="ECO:0000256" key="21">
    <source>
        <dbReference type="SAM" id="MobiDB-lite"/>
    </source>
</evidence>
<feature type="compositionally biased region" description="Basic and acidic residues" evidence="21">
    <location>
        <begin position="405"/>
        <end position="415"/>
    </location>
</feature>
<reference evidence="25" key="1">
    <citation type="submission" date="2015-09" db="EMBL/GenBank/DDBJ databases">
        <authorList>
            <person name="Sai Rama Sridatta P."/>
        </authorList>
    </citation>
    <scope>NUCLEOTIDE SEQUENCE [LARGE SCALE GENOMIC DNA]</scope>
</reference>
<evidence type="ECO:0000256" key="8">
    <source>
        <dbReference type="ARBA" id="ARBA00022741"/>
    </source>
</evidence>
<dbReference type="Gene3D" id="3.40.50.300">
    <property type="entry name" value="P-loop containing nucleotide triphosphate hydrolases"/>
    <property type="match status" value="1"/>
</dbReference>
<evidence type="ECO:0000256" key="2">
    <source>
        <dbReference type="ARBA" id="ARBA00005430"/>
    </source>
</evidence>
<dbReference type="PROSITE" id="PS51421">
    <property type="entry name" value="RAS"/>
    <property type="match status" value="1"/>
</dbReference>
<dbReference type="PROSITE" id="PS50115">
    <property type="entry name" value="ARFGAP"/>
    <property type="match status" value="1"/>
</dbReference>
<dbReference type="SMART" id="SM00173">
    <property type="entry name" value="RAS"/>
    <property type="match status" value="1"/>
</dbReference>
<name>A0A4W6CHU3_LATCA</name>
<organism evidence="24 25">
    <name type="scientific">Lates calcarifer</name>
    <name type="common">Barramundi</name>
    <name type="synonym">Holocentrus calcarifer</name>
    <dbReference type="NCBI Taxonomy" id="8187"/>
    <lineage>
        <taxon>Eukaryota</taxon>
        <taxon>Metazoa</taxon>
        <taxon>Chordata</taxon>
        <taxon>Craniata</taxon>
        <taxon>Vertebrata</taxon>
        <taxon>Euteleostomi</taxon>
        <taxon>Actinopterygii</taxon>
        <taxon>Neopterygii</taxon>
        <taxon>Teleostei</taxon>
        <taxon>Neoteleostei</taxon>
        <taxon>Acanthomorphata</taxon>
        <taxon>Carangaria</taxon>
        <taxon>Carangaria incertae sedis</taxon>
        <taxon>Centropomidae</taxon>
        <taxon>Lates</taxon>
    </lineage>
</organism>
<dbReference type="STRING" id="8187.ENSLCAP00010010591"/>
<keyword evidence="10" id="KW-0862">Zinc</keyword>
<feature type="compositionally biased region" description="Basic residues" evidence="21">
    <location>
        <begin position="999"/>
        <end position="1009"/>
    </location>
</feature>
<dbReference type="InterPro" id="IPR051282">
    <property type="entry name" value="Arf-GAP_GTPase_ANK_PH"/>
</dbReference>
<dbReference type="GO" id="GO:0003924">
    <property type="term" value="F:GTPase activity"/>
    <property type="evidence" value="ECO:0007669"/>
    <property type="project" value="InterPro"/>
</dbReference>
<comment type="function">
    <text evidence="13">GTPase-activating protein for the ADP ribosylation factor family. GTPase which may be involved in the degradation of expanded polyglutamine proteins through the ubiquitin-proteasome pathway.</text>
</comment>
<dbReference type="Ensembl" id="ENSLCAT00010010823.1">
    <property type="protein sequence ID" value="ENSLCAP00010010591.1"/>
    <property type="gene ID" value="ENSLCAG00010004970.1"/>
</dbReference>
<feature type="region of interest" description="Disordered" evidence="21">
    <location>
        <begin position="916"/>
        <end position="1024"/>
    </location>
</feature>
<keyword evidence="3" id="KW-0343">GTPase activation</keyword>
<dbReference type="FunFam" id="1.10.220.150:FF:000001">
    <property type="entry name" value="Arf-GAP with GTPase, ANK repeat and PH domain-containing protein 1"/>
    <property type="match status" value="1"/>
</dbReference>
<comment type="subunit">
    <text evidence="14">Interacts with PML. Interacts with expanded polyglutamine proteins.</text>
</comment>
<dbReference type="InterPro" id="IPR011993">
    <property type="entry name" value="PH-like_dom_sf"/>
</dbReference>
<dbReference type="CDD" id="cd04103">
    <property type="entry name" value="Centaurin_gamma"/>
    <property type="match status" value="1"/>
</dbReference>
<dbReference type="InterPro" id="IPR038508">
    <property type="entry name" value="ArfGAP_dom_sf"/>
</dbReference>
<dbReference type="InParanoid" id="A0A4W6CHU3"/>
<evidence type="ECO:0000256" key="20">
    <source>
        <dbReference type="PROSITE-ProRule" id="PRU00288"/>
    </source>
</evidence>
<comment type="similarity">
    <text evidence="2">Belongs to the centaurin gamma-like family.</text>
</comment>
<evidence type="ECO:0000256" key="3">
    <source>
        <dbReference type="ARBA" id="ARBA00022468"/>
    </source>
</evidence>
<keyword evidence="8" id="KW-0547">Nucleotide-binding</keyword>
<dbReference type="PANTHER" id="PTHR45819:SF2">
    <property type="entry name" value="ARF-GAP WITH GTPASE, ANK REPEAT AND PH DOMAIN-CONTAINING PROTEIN 3"/>
    <property type="match status" value="1"/>
</dbReference>
<evidence type="ECO:0000259" key="23">
    <source>
        <dbReference type="PROSITE" id="PS50115"/>
    </source>
</evidence>
<evidence type="ECO:0000256" key="9">
    <source>
        <dbReference type="ARBA" id="ARBA00022771"/>
    </source>
</evidence>
<dbReference type="Gene3D" id="1.25.40.20">
    <property type="entry name" value="Ankyrin repeat-containing domain"/>
    <property type="match status" value="1"/>
</dbReference>
<feature type="region of interest" description="Disordered" evidence="21">
    <location>
        <begin position="314"/>
        <end position="333"/>
    </location>
</feature>
<dbReference type="GO" id="GO:0005737">
    <property type="term" value="C:cytoplasm"/>
    <property type="evidence" value="ECO:0007669"/>
    <property type="project" value="UniProtKB-SubCell"/>
</dbReference>
<evidence type="ECO:0000256" key="1">
    <source>
        <dbReference type="ARBA" id="ARBA00004496"/>
    </source>
</evidence>
<dbReference type="SMART" id="SM00175">
    <property type="entry name" value="RAB"/>
    <property type="match status" value="1"/>
</dbReference>
<dbReference type="Gene3D" id="1.10.220.150">
    <property type="entry name" value="Arf GTPase activating protein"/>
    <property type="match status" value="1"/>
</dbReference>
<dbReference type="SUPFAM" id="SSF52540">
    <property type="entry name" value="P-loop containing nucleoside triphosphate hydrolases"/>
    <property type="match status" value="1"/>
</dbReference>
<dbReference type="SMART" id="SM00248">
    <property type="entry name" value="ANK"/>
    <property type="match status" value="2"/>
</dbReference>
<dbReference type="PROSITE" id="PS50088">
    <property type="entry name" value="ANK_REPEAT"/>
    <property type="match status" value="2"/>
</dbReference>
<dbReference type="GO" id="GO:0005096">
    <property type="term" value="F:GTPase activator activity"/>
    <property type="evidence" value="ECO:0007669"/>
    <property type="project" value="UniProtKB-KW"/>
</dbReference>
<evidence type="ECO:0000256" key="17">
    <source>
        <dbReference type="ARBA" id="ARBA00080364"/>
    </source>
</evidence>
<accession>A0A4W6CHU3</accession>
<dbReference type="Proteomes" id="UP000314980">
    <property type="component" value="Unassembled WGS sequence"/>
</dbReference>
<evidence type="ECO:0000259" key="22">
    <source>
        <dbReference type="PROSITE" id="PS50003"/>
    </source>
</evidence>
<dbReference type="PROSITE" id="PS50297">
    <property type="entry name" value="ANK_REP_REGION"/>
    <property type="match status" value="2"/>
</dbReference>
<evidence type="ECO:0000256" key="16">
    <source>
        <dbReference type="ARBA" id="ARBA00078940"/>
    </source>
</evidence>
<evidence type="ECO:0000256" key="11">
    <source>
        <dbReference type="ARBA" id="ARBA00023043"/>
    </source>
</evidence>
<dbReference type="SMART" id="SM00105">
    <property type="entry name" value="ArfGap"/>
    <property type="match status" value="1"/>
</dbReference>
<dbReference type="InterPro" id="IPR037278">
    <property type="entry name" value="ARFGAP/RecO"/>
</dbReference>
<dbReference type="CTD" id="116988"/>
<evidence type="ECO:0000256" key="12">
    <source>
        <dbReference type="ARBA" id="ARBA00023134"/>
    </source>
</evidence>
<dbReference type="RefSeq" id="XP_018531910.1">
    <property type="nucleotide sequence ID" value="XM_018676394.2"/>
</dbReference>
<keyword evidence="6" id="KW-0479">Metal-binding</keyword>
<feature type="compositionally biased region" description="Basic and acidic residues" evidence="21">
    <location>
        <begin position="804"/>
        <end position="816"/>
    </location>
</feature>
<evidence type="ECO:0000313" key="26">
    <source>
        <dbReference type="RefSeq" id="XP_018531910.1"/>
    </source>
</evidence>
<dbReference type="SUPFAM" id="SSF57863">
    <property type="entry name" value="ArfGap/RecO-like zinc finger"/>
    <property type="match status" value="1"/>
</dbReference>
<keyword evidence="4" id="KW-0963">Cytoplasm</keyword>
<dbReference type="PROSITE" id="PS50003">
    <property type="entry name" value="PH_DOMAIN"/>
    <property type="match status" value="1"/>
</dbReference>
<feature type="compositionally biased region" description="Basic and acidic residues" evidence="21">
    <location>
        <begin position="350"/>
        <end position="372"/>
    </location>
</feature>
<dbReference type="InterPro" id="IPR001806">
    <property type="entry name" value="Small_GTPase"/>
</dbReference>
<evidence type="ECO:0000256" key="19">
    <source>
        <dbReference type="PROSITE-ProRule" id="PRU00023"/>
    </source>
</evidence>
<dbReference type="Gene3D" id="2.30.29.30">
    <property type="entry name" value="Pleckstrin-homology domain (PH domain)/Phosphotyrosine-binding domain (PTB)"/>
    <property type="match status" value="2"/>
</dbReference>
<keyword evidence="5" id="KW-0597">Phosphoprotein</keyword>
<comment type="subcellular location">
    <subcellularLocation>
        <location evidence="1">Cytoplasm</location>
    </subcellularLocation>
</comment>
<evidence type="ECO:0000256" key="4">
    <source>
        <dbReference type="ARBA" id="ARBA00022490"/>
    </source>
</evidence>
<dbReference type="GeneID" id="108883369"/>
<evidence type="ECO:0000256" key="7">
    <source>
        <dbReference type="ARBA" id="ARBA00022737"/>
    </source>
</evidence>
<dbReference type="GeneTree" id="ENSGT00940000159586"/>